<protein>
    <submittedName>
        <fullName evidence="2">Uncharacterized protein</fullName>
    </submittedName>
</protein>
<keyword evidence="3" id="KW-1185">Reference proteome</keyword>
<dbReference type="AlphaFoldDB" id="A0AAQ3SE90"/>
<feature type="transmembrane region" description="Helical" evidence="1">
    <location>
        <begin position="12"/>
        <end position="29"/>
    </location>
</feature>
<organism evidence="2 3">
    <name type="scientific">Vigna mungo</name>
    <name type="common">Black gram</name>
    <name type="synonym">Phaseolus mungo</name>
    <dbReference type="NCBI Taxonomy" id="3915"/>
    <lineage>
        <taxon>Eukaryota</taxon>
        <taxon>Viridiplantae</taxon>
        <taxon>Streptophyta</taxon>
        <taxon>Embryophyta</taxon>
        <taxon>Tracheophyta</taxon>
        <taxon>Spermatophyta</taxon>
        <taxon>Magnoliopsida</taxon>
        <taxon>eudicotyledons</taxon>
        <taxon>Gunneridae</taxon>
        <taxon>Pentapetalae</taxon>
        <taxon>rosids</taxon>
        <taxon>fabids</taxon>
        <taxon>Fabales</taxon>
        <taxon>Fabaceae</taxon>
        <taxon>Papilionoideae</taxon>
        <taxon>50 kb inversion clade</taxon>
        <taxon>NPAAA clade</taxon>
        <taxon>indigoferoid/millettioid clade</taxon>
        <taxon>Phaseoleae</taxon>
        <taxon>Vigna</taxon>
    </lineage>
</organism>
<dbReference type="EMBL" id="CP144700">
    <property type="protein sequence ID" value="WVZ25953.1"/>
    <property type="molecule type" value="Genomic_DNA"/>
</dbReference>
<sequence>MRRSCSLSEFLAYAYVTSFSFHSLIRFSFRSFSLYAFELMITIGIETGVKYEEVRGEARQGVGMMNLLSSVPKQKPFRTMSALLEAEEDLYHVMIYMFLSPLDNQLLWGPRSLQVLLMLLSVIAVSWMLFRK</sequence>
<keyword evidence="1" id="KW-0812">Transmembrane</keyword>
<dbReference type="Proteomes" id="UP001374535">
    <property type="component" value="Chromosome 1"/>
</dbReference>
<keyword evidence="1" id="KW-0472">Membrane</keyword>
<keyword evidence="1" id="KW-1133">Transmembrane helix</keyword>
<evidence type="ECO:0000313" key="2">
    <source>
        <dbReference type="EMBL" id="WVZ25953.1"/>
    </source>
</evidence>
<gene>
    <name evidence="2" type="ORF">V8G54_004497</name>
</gene>
<evidence type="ECO:0000256" key="1">
    <source>
        <dbReference type="SAM" id="Phobius"/>
    </source>
</evidence>
<name>A0AAQ3SE90_VIGMU</name>
<accession>A0AAQ3SE90</accession>
<reference evidence="2 3" key="1">
    <citation type="journal article" date="2023" name="Life. Sci Alliance">
        <title>Evolutionary insights into 3D genome organization and epigenetic landscape of Vigna mungo.</title>
        <authorList>
            <person name="Junaid A."/>
            <person name="Singh B."/>
            <person name="Bhatia S."/>
        </authorList>
    </citation>
    <scope>NUCLEOTIDE SEQUENCE [LARGE SCALE GENOMIC DNA]</scope>
    <source>
        <strain evidence="2">Urdbean</strain>
    </source>
</reference>
<proteinExistence type="predicted"/>
<feature type="transmembrane region" description="Helical" evidence="1">
    <location>
        <begin position="112"/>
        <end position="130"/>
    </location>
</feature>
<evidence type="ECO:0000313" key="3">
    <source>
        <dbReference type="Proteomes" id="UP001374535"/>
    </source>
</evidence>